<dbReference type="Proteomes" id="UP000800094">
    <property type="component" value="Unassembled WGS sequence"/>
</dbReference>
<reference evidence="2" key="1">
    <citation type="journal article" date="2020" name="Stud. Mycol.">
        <title>101 Dothideomycetes genomes: a test case for predicting lifestyles and emergence of pathogens.</title>
        <authorList>
            <person name="Haridas S."/>
            <person name="Albert R."/>
            <person name="Binder M."/>
            <person name="Bloem J."/>
            <person name="Labutti K."/>
            <person name="Salamov A."/>
            <person name="Andreopoulos B."/>
            <person name="Baker S."/>
            <person name="Barry K."/>
            <person name="Bills G."/>
            <person name="Bluhm B."/>
            <person name="Cannon C."/>
            <person name="Castanera R."/>
            <person name="Culley D."/>
            <person name="Daum C."/>
            <person name="Ezra D."/>
            <person name="Gonzalez J."/>
            <person name="Henrissat B."/>
            <person name="Kuo A."/>
            <person name="Liang C."/>
            <person name="Lipzen A."/>
            <person name="Lutzoni F."/>
            <person name="Magnuson J."/>
            <person name="Mondo S."/>
            <person name="Nolan M."/>
            <person name="Ohm R."/>
            <person name="Pangilinan J."/>
            <person name="Park H.-J."/>
            <person name="Ramirez L."/>
            <person name="Alfaro M."/>
            <person name="Sun H."/>
            <person name="Tritt A."/>
            <person name="Yoshinaga Y."/>
            <person name="Zwiers L.-H."/>
            <person name="Turgeon B."/>
            <person name="Goodwin S."/>
            <person name="Spatafora J."/>
            <person name="Crous P."/>
            <person name="Grigoriev I."/>
        </authorList>
    </citation>
    <scope>NUCLEOTIDE SEQUENCE</scope>
    <source>
        <strain evidence="2">CBS 122368</strain>
    </source>
</reference>
<evidence type="ECO:0000256" key="1">
    <source>
        <dbReference type="SAM" id="MobiDB-lite"/>
    </source>
</evidence>
<accession>A0A6A6IIP8</accession>
<dbReference type="OrthoDB" id="3800937at2759"/>
<dbReference type="InterPro" id="IPR036028">
    <property type="entry name" value="SH3-like_dom_sf"/>
</dbReference>
<keyword evidence="3" id="KW-1185">Reference proteome</keyword>
<feature type="compositionally biased region" description="Basic and acidic residues" evidence="1">
    <location>
        <begin position="36"/>
        <end position="67"/>
    </location>
</feature>
<feature type="region of interest" description="Disordered" evidence="1">
    <location>
        <begin position="1"/>
        <end position="67"/>
    </location>
</feature>
<feature type="region of interest" description="Disordered" evidence="1">
    <location>
        <begin position="392"/>
        <end position="457"/>
    </location>
</feature>
<organism evidence="2 3">
    <name type="scientific">Trematosphaeria pertusa</name>
    <dbReference type="NCBI Taxonomy" id="390896"/>
    <lineage>
        <taxon>Eukaryota</taxon>
        <taxon>Fungi</taxon>
        <taxon>Dikarya</taxon>
        <taxon>Ascomycota</taxon>
        <taxon>Pezizomycotina</taxon>
        <taxon>Dothideomycetes</taxon>
        <taxon>Pleosporomycetidae</taxon>
        <taxon>Pleosporales</taxon>
        <taxon>Massarineae</taxon>
        <taxon>Trematosphaeriaceae</taxon>
        <taxon>Trematosphaeria</taxon>
    </lineage>
</organism>
<feature type="compositionally biased region" description="Acidic residues" evidence="1">
    <location>
        <begin position="448"/>
        <end position="457"/>
    </location>
</feature>
<sequence length="457" mass="51720">MRTPPRPRHFQFAAGHVRAINNILAGPRPPRNRRRLPSEKRRSKSPEEEPREEQSPPEEGRLTYEDDRFVNYYEFEEHLEPEDRREAEQTPLRYENVRIHDHNPDQGATADPTPDDREPFPPFEPTIATRHEQSRVRAPPTPRKKYNVVPHSRESVPILFSDKAAHSTRTELVPDPSPDAVRHALELIKDGFTARDLGLACAIAPLARDSRIVRTGPAVVINDVDLYLHDRTIRVASEDGLVTVPDYLEFRGVPETRKVRFNGRTPPWAKRLFGDAEKRRITEPYGPEAPGQLLLPVGGVVEVYKVDGCGWALGKLTDEDRIGWFPVDLTEPLTHGPFATTTFRSRFLDGEPIDDEPEMINEGGADMISEEGNVGEDMMSDNEFEAKVLDEAAERSQESFLEESTRLSREEGGLDQAERELEVPKVVTDASEGAISPGSVERDVRVEDEVDYEDYPL</sequence>
<proteinExistence type="predicted"/>
<protein>
    <recommendedName>
        <fullName evidence="4">SH3 domain-containing protein</fullName>
    </recommendedName>
</protein>
<name>A0A6A6IIP8_9PLEO</name>
<evidence type="ECO:0000313" key="2">
    <source>
        <dbReference type="EMBL" id="KAF2249433.1"/>
    </source>
</evidence>
<dbReference type="RefSeq" id="XP_033684437.1">
    <property type="nucleotide sequence ID" value="XM_033832089.1"/>
</dbReference>
<evidence type="ECO:0008006" key="4">
    <source>
        <dbReference type="Google" id="ProtNLM"/>
    </source>
</evidence>
<gene>
    <name evidence="2" type="ORF">BU26DRAFT_551159</name>
</gene>
<dbReference type="Gene3D" id="2.30.30.40">
    <property type="entry name" value="SH3 Domains"/>
    <property type="match status" value="1"/>
</dbReference>
<dbReference type="AlphaFoldDB" id="A0A6A6IIP8"/>
<feature type="compositionally biased region" description="Basic and acidic residues" evidence="1">
    <location>
        <begin position="392"/>
        <end position="423"/>
    </location>
</feature>
<feature type="compositionally biased region" description="Basic and acidic residues" evidence="1">
    <location>
        <begin position="95"/>
        <end position="104"/>
    </location>
</feature>
<dbReference type="EMBL" id="ML987195">
    <property type="protein sequence ID" value="KAF2249433.1"/>
    <property type="molecule type" value="Genomic_DNA"/>
</dbReference>
<feature type="region of interest" description="Disordered" evidence="1">
    <location>
        <begin position="95"/>
        <end position="119"/>
    </location>
</feature>
<dbReference type="SUPFAM" id="SSF50044">
    <property type="entry name" value="SH3-domain"/>
    <property type="match status" value="1"/>
</dbReference>
<dbReference type="GeneID" id="54585419"/>
<evidence type="ECO:0000313" key="3">
    <source>
        <dbReference type="Proteomes" id="UP000800094"/>
    </source>
</evidence>